<dbReference type="PANTHER" id="PTHR48465">
    <property type="entry name" value="PROTEIN SSUH2 HOMOLOG"/>
    <property type="match status" value="1"/>
</dbReference>
<protein>
    <recommendedName>
        <fullName evidence="4">Protein SSUH2 homolog</fullName>
    </recommendedName>
</protein>
<evidence type="ECO:0008006" key="4">
    <source>
        <dbReference type="Google" id="ProtNLM"/>
    </source>
</evidence>
<dbReference type="PANTHER" id="PTHR48465:SF1">
    <property type="entry name" value="PROTEIN SSUH2 HOMOLOG"/>
    <property type="match status" value="1"/>
</dbReference>
<keyword evidence="3" id="KW-1185">Reference proteome</keyword>
<proteinExistence type="predicted"/>
<dbReference type="Proteomes" id="UP001221898">
    <property type="component" value="Unassembled WGS sequence"/>
</dbReference>
<evidence type="ECO:0000256" key="1">
    <source>
        <dbReference type="SAM" id="MobiDB-lite"/>
    </source>
</evidence>
<dbReference type="EMBL" id="JAINUG010000201">
    <property type="protein sequence ID" value="KAJ8388115.1"/>
    <property type="molecule type" value="Genomic_DNA"/>
</dbReference>
<evidence type="ECO:0000313" key="3">
    <source>
        <dbReference type="Proteomes" id="UP001221898"/>
    </source>
</evidence>
<accession>A0AAD7RQ12</accession>
<feature type="compositionally biased region" description="Pro residues" evidence="1">
    <location>
        <begin position="72"/>
        <end position="83"/>
    </location>
</feature>
<name>A0AAD7RQ12_9TELE</name>
<sequence>MHRDSMDRQPMLSGHGPSYGTVNPGYMAPAAGSPAMFAPQGPLPSAPPAGMFDTVPGYEGTVAGGEGGFLLPPGPAYPPPTPQQTPTQPDWNIPSISEGEAREALCSYVSSKCCYSDGPATEGVITNIQSFNTYRYRLETFTEARSTEWDQQPFTGQQVDAGLQPAPGPWDISVQAPSLFQDGTQKVKVPYTSSTKPCHSCVGMGRNPCKSCSGAGSKVCTSCNGSGFLNGTQCIHCNGRGRDNCHSCGGTGSKECSTCKGKRQLLVFINLKVKWTNNVDDFVGDHSSGLPMEKLKSVSGKELFRDAQYMVYPVMGFPDPVLGQAAERLVRDHQSRFAQTGRILQQRQTIQLIPINKVNYMWKGDTYMYFVYGQESKVSADDYPATCCCCSVI</sequence>
<comment type="caution">
    <text evidence="2">The sequence shown here is derived from an EMBL/GenBank/DDBJ whole genome shotgun (WGS) entry which is preliminary data.</text>
</comment>
<dbReference type="InterPro" id="IPR052789">
    <property type="entry name" value="SSUH2_homolog"/>
</dbReference>
<evidence type="ECO:0000313" key="2">
    <source>
        <dbReference type="EMBL" id="KAJ8388115.1"/>
    </source>
</evidence>
<dbReference type="AlphaFoldDB" id="A0AAD7RQ12"/>
<feature type="region of interest" description="Disordered" evidence="1">
    <location>
        <begin position="62"/>
        <end position="88"/>
    </location>
</feature>
<gene>
    <name evidence="2" type="ORF">AAFF_G00147330</name>
</gene>
<organism evidence="2 3">
    <name type="scientific">Aldrovandia affinis</name>
    <dbReference type="NCBI Taxonomy" id="143900"/>
    <lineage>
        <taxon>Eukaryota</taxon>
        <taxon>Metazoa</taxon>
        <taxon>Chordata</taxon>
        <taxon>Craniata</taxon>
        <taxon>Vertebrata</taxon>
        <taxon>Euteleostomi</taxon>
        <taxon>Actinopterygii</taxon>
        <taxon>Neopterygii</taxon>
        <taxon>Teleostei</taxon>
        <taxon>Notacanthiformes</taxon>
        <taxon>Halosauridae</taxon>
        <taxon>Aldrovandia</taxon>
    </lineage>
</organism>
<reference evidence="2" key="1">
    <citation type="journal article" date="2023" name="Science">
        <title>Genome structures resolve the early diversification of teleost fishes.</title>
        <authorList>
            <person name="Parey E."/>
            <person name="Louis A."/>
            <person name="Montfort J."/>
            <person name="Bouchez O."/>
            <person name="Roques C."/>
            <person name="Iampietro C."/>
            <person name="Lluch J."/>
            <person name="Castinel A."/>
            <person name="Donnadieu C."/>
            <person name="Desvignes T."/>
            <person name="Floi Bucao C."/>
            <person name="Jouanno E."/>
            <person name="Wen M."/>
            <person name="Mejri S."/>
            <person name="Dirks R."/>
            <person name="Jansen H."/>
            <person name="Henkel C."/>
            <person name="Chen W.J."/>
            <person name="Zahm M."/>
            <person name="Cabau C."/>
            <person name="Klopp C."/>
            <person name="Thompson A.W."/>
            <person name="Robinson-Rechavi M."/>
            <person name="Braasch I."/>
            <person name="Lecointre G."/>
            <person name="Bobe J."/>
            <person name="Postlethwait J.H."/>
            <person name="Berthelot C."/>
            <person name="Roest Crollius H."/>
            <person name="Guiguen Y."/>
        </authorList>
    </citation>
    <scope>NUCLEOTIDE SEQUENCE</scope>
    <source>
        <strain evidence="2">NC1722</strain>
    </source>
</reference>